<keyword evidence="2" id="KW-1185">Reference proteome</keyword>
<proteinExistence type="predicted"/>
<protein>
    <submittedName>
        <fullName evidence="1">Uncharacterized protein</fullName>
    </submittedName>
</protein>
<evidence type="ECO:0000313" key="2">
    <source>
        <dbReference type="Proteomes" id="UP001165960"/>
    </source>
</evidence>
<evidence type="ECO:0000313" key="1">
    <source>
        <dbReference type="EMBL" id="KAJ9075940.1"/>
    </source>
</evidence>
<sequence length="198" mass="21928">MLKKDGTNSVVAGVGLQEEGFVSIGHDVLSDKLLSTMLIEKPQLQDLNPGIPRAASPRGQPPAVFWAQSRALGKSNSPTLMPPTLKVPVNATNWRAGSATDPGITWAHAEGETENLPIEHGPHRDNQSRNLTREFKHSQFEPSNRITPTIDATKDREDLVSRKTWAKEICESFTMTDEHTYTLDCQEYAHCHSCNKVT</sequence>
<dbReference type="EMBL" id="QTSX02002346">
    <property type="protein sequence ID" value="KAJ9075940.1"/>
    <property type="molecule type" value="Genomic_DNA"/>
</dbReference>
<gene>
    <name evidence="1" type="ORF">DSO57_1030855</name>
</gene>
<comment type="caution">
    <text evidence="1">The sequence shown here is derived from an EMBL/GenBank/DDBJ whole genome shotgun (WGS) entry which is preliminary data.</text>
</comment>
<organism evidence="1 2">
    <name type="scientific">Entomophthora muscae</name>
    <dbReference type="NCBI Taxonomy" id="34485"/>
    <lineage>
        <taxon>Eukaryota</taxon>
        <taxon>Fungi</taxon>
        <taxon>Fungi incertae sedis</taxon>
        <taxon>Zoopagomycota</taxon>
        <taxon>Entomophthoromycotina</taxon>
        <taxon>Entomophthoromycetes</taxon>
        <taxon>Entomophthorales</taxon>
        <taxon>Entomophthoraceae</taxon>
        <taxon>Entomophthora</taxon>
    </lineage>
</organism>
<accession>A0ACC2TMI2</accession>
<reference evidence="1" key="1">
    <citation type="submission" date="2022-04" db="EMBL/GenBank/DDBJ databases">
        <title>Genome of the entomopathogenic fungus Entomophthora muscae.</title>
        <authorList>
            <person name="Elya C."/>
            <person name="Lovett B.R."/>
            <person name="Lee E."/>
            <person name="Macias A.M."/>
            <person name="Hajek A.E."/>
            <person name="De Bivort B.L."/>
            <person name="Kasson M.T."/>
            <person name="De Fine Licht H.H."/>
            <person name="Stajich J.E."/>
        </authorList>
    </citation>
    <scope>NUCLEOTIDE SEQUENCE</scope>
    <source>
        <strain evidence="1">Berkeley</strain>
    </source>
</reference>
<dbReference type="Proteomes" id="UP001165960">
    <property type="component" value="Unassembled WGS sequence"/>
</dbReference>
<name>A0ACC2TMI2_9FUNG</name>